<organism evidence="2 3">
    <name type="scientific">Steccherinum ochraceum</name>
    <dbReference type="NCBI Taxonomy" id="92696"/>
    <lineage>
        <taxon>Eukaryota</taxon>
        <taxon>Fungi</taxon>
        <taxon>Dikarya</taxon>
        <taxon>Basidiomycota</taxon>
        <taxon>Agaricomycotina</taxon>
        <taxon>Agaricomycetes</taxon>
        <taxon>Polyporales</taxon>
        <taxon>Steccherinaceae</taxon>
        <taxon>Steccherinum</taxon>
    </lineage>
</organism>
<dbReference type="SUPFAM" id="SSF56112">
    <property type="entry name" value="Protein kinase-like (PK-like)"/>
    <property type="match status" value="1"/>
</dbReference>
<name>A0A4R0RJM0_9APHY</name>
<evidence type="ECO:0000313" key="3">
    <source>
        <dbReference type="Proteomes" id="UP000292702"/>
    </source>
</evidence>
<proteinExistence type="predicted"/>
<dbReference type="Proteomes" id="UP000292702">
    <property type="component" value="Unassembled WGS sequence"/>
</dbReference>
<comment type="caution">
    <text evidence="2">The sequence shown here is derived from an EMBL/GenBank/DDBJ whole genome shotgun (WGS) entry which is preliminary data.</text>
</comment>
<dbReference type="OrthoDB" id="2793880at2759"/>
<sequence length="252" mass="29053">MDKHQWHDDEVRALAERGLTLENLGPLDRFNRVRPCYDSKENFFVAKAIPKDSSEVAVLRILLEIPRNGNRTVPAELVDCQHSTLVIMPFLDTLLMASPEYGLDFMHQRHIAFGDIDAENIVWSVEALNLRSFNIKADALYYIDFGAARRLPAGPGSGVTISDYKKHGGHYRPPEGVENLDPYAYDVYCLGETLYNTCHRTLERKSAFIFPPSMYQFIDTLRNPNPSHRPLMRQVKQQWFELRNRILSTKEK</sequence>
<dbReference type="InterPro" id="IPR000719">
    <property type="entry name" value="Prot_kinase_dom"/>
</dbReference>
<dbReference type="GO" id="GO:0005524">
    <property type="term" value="F:ATP binding"/>
    <property type="evidence" value="ECO:0007669"/>
    <property type="project" value="InterPro"/>
</dbReference>
<accession>A0A4R0RJM0</accession>
<feature type="domain" description="Protein kinase" evidence="1">
    <location>
        <begin position="1"/>
        <end position="252"/>
    </location>
</feature>
<keyword evidence="3" id="KW-1185">Reference proteome</keyword>
<gene>
    <name evidence="2" type="ORF">EIP91_000586</name>
</gene>
<dbReference type="SMART" id="SM00220">
    <property type="entry name" value="S_TKc"/>
    <property type="match status" value="1"/>
</dbReference>
<reference evidence="2 3" key="1">
    <citation type="submission" date="2018-11" db="EMBL/GenBank/DDBJ databases">
        <title>Genome assembly of Steccherinum ochraceum LE-BIN_3174, the white-rot fungus of the Steccherinaceae family (The Residual Polyporoid clade, Polyporales, Basidiomycota).</title>
        <authorList>
            <person name="Fedorova T.V."/>
            <person name="Glazunova O.A."/>
            <person name="Landesman E.O."/>
            <person name="Moiseenko K.V."/>
            <person name="Psurtseva N.V."/>
            <person name="Savinova O.S."/>
            <person name="Shakhova N.V."/>
            <person name="Tyazhelova T.V."/>
            <person name="Vasina D.V."/>
        </authorList>
    </citation>
    <scope>NUCLEOTIDE SEQUENCE [LARGE SCALE GENOMIC DNA]</scope>
    <source>
        <strain evidence="2 3">LE-BIN_3174</strain>
    </source>
</reference>
<dbReference type="InterPro" id="IPR011009">
    <property type="entry name" value="Kinase-like_dom_sf"/>
</dbReference>
<protein>
    <recommendedName>
        <fullName evidence="1">Protein kinase domain-containing protein</fullName>
    </recommendedName>
</protein>
<dbReference type="EMBL" id="RWJN01000111">
    <property type="protein sequence ID" value="TCD67073.1"/>
    <property type="molecule type" value="Genomic_DNA"/>
</dbReference>
<dbReference type="PROSITE" id="PS50011">
    <property type="entry name" value="PROTEIN_KINASE_DOM"/>
    <property type="match status" value="1"/>
</dbReference>
<dbReference type="GO" id="GO:0004672">
    <property type="term" value="F:protein kinase activity"/>
    <property type="evidence" value="ECO:0007669"/>
    <property type="project" value="InterPro"/>
</dbReference>
<evidence type="ECO:0000313" key="2">
    <source>
        <dbReference type="EMBL" id="TCD67073.1"/>
    </source>
</evidence>
<evidence type="ECO:0000259" key="1">
    <source>
        <dbReference type="PROSITE" id="PS50011"/>
    </source>
</evidence>
<dbReference type="Gene3D" id="1.10.510.10">
    <property type="entry name" value="Transferase(Phosphotransferase) domain 1"/>
    <property type="match status" value="1"/>
</dbReference>
<dbReference type="AlphaFoldDB" id="A0A4R0RJM0"/>